<name>A0A1G4B6D4_9PEZI</name>
<evidence type="ECO:0000313" key="3">
    <source>
        <dbReference type="Proteomes" id="UP000176998"/>
    </source>
</evidence>
<keyword evidence="3" id="KW-1185">Reference proteome</keyword>
<evidence type="ECO:0000256" key="1">
    <source>
        <dbReference type="SAM" id="SignalP"/>
    </source>
</evidence>
<proteinExistence type="predicted"/>
<dbReference type="GeneID" id="34560957"/>
<keyword evidence="1" id="KW-0732">Signal</keyword>
<dbReference type="Proteomes" id="UP000176998">
    <property type="component" value="Unassembled WGS sequence"/>
</dbReference>
<feature type="signal peptide" evidence="1">
    <location>
        <begin position="1"/>
        <end position="17"/>
    </location>
</feature>
<dbReference type="EMBL" id="MJBS01000064">
    <property type="protein sequence ID" value="OHE96845.1"/>
    <property type="molecule type" value="Genomic_DNA"/>
</dbReference>
<evidence type="ECO:0000313" key="2">
    <source>
        <dbReference type="EMBL" id="OHE96845.1"/>
    </source>
</evidence>
<dbReference type="RefSeq" id="XP_022474001.1">
    <property type="nucleotide sequence ID" value="XM_022619447.1"/>
</dbReference>
<comment type="caution">
    <text evidence="2">The sequence shown here is derived from an EMBL/GenBank/DDBJ whole genome shotgun (WGS) entry which is preliminary data.</text>
</comment>
<protein>
    <submittedName>
        <fullName evidence="2">Uncharacterized protein</fullName>
    </submittedName>
</protein>
<sequence length="95" mass="10091">MKAVSILIPFLATSASSLPTVLPPSAGGVAVVEENNKGPEYSRNENDRRQIEIICPGYRGCNRKGSVGDAPKIEREIEHGALIEGSDITASSILQ</sequence>
<accession>A0A1G4B6D4</accession>
<gene>
    <name evidence="2" type="ORF">CORC01_07812</name>
</gene>
<dbReference type="AlphaFoldDB" id="A0A1G4B6D4"/>
<reference evidence="2 3" key="1">
    <citation type="submission" date="2016-09" db="EMBL/GenBank/DDBJ databases">
        <authorList>
            <person name="Capua I."/>
            <person name="De Benedictis P."/>
            <person name="Joannis T."/>
            <person name="Lombin L.H."/>
            <person name="Cattoli G."/>
        </authorList>
    </citation>
    <scope>NUCLEOTIDE SEQUENCE [LARGE SCALE GENOMIC DNA]</scope>
    <source>
        <strain evidence="2 3">IMI 309357</strain>
    </source>
</reference>
<feature type="chain" id="PRO_5009602516" evidence="1">
    <location>
        <begin position="18"/>
        <end position="95"/>
    </location>
</feature>
<organism evidence="2 3">
    <name type="scientific">Colletotrichum orchidophilum</name>
    <dbReference type="NCBI Taxonomy" id="1209926"/>
    <lineage>
        <taxon>Eukaryota</taxon>
        <taxon>Fungi</taxon>
        <taxon>Dikarya</taxon>
        <taxon>Ascomycota</taxon>
        <taxon>Pezizomycotina</taxon>
        <taxon>Sordariomycetes</taxon>
        <taxon>Hypocreomycetidae</taxon>
        <taxon>Glomerellales</taxon>
        <taxon>Glomerellaceae</taxon>
        <taxon>Colletotrichum</taxon>
    </lineage>
</organism>